<reference evidence="6 7" key="1">
    <citation type="submission" date="2020-04" db="EMBL/GenBank/DDBJ databases">
        <authorList>
            <person name="De Canck E."/>
        </authorList>
    </citation>
    <scope>NUCLEOTIDE SEQUENCE [LARGE SCALE GENOMIC DNA]</scope>
    <source>
        <strain evidence="6 7">LMG 28688</strain>
    </source>
</reference>
<dbReference type="InterPro" id="IPR050301">
    <property type="entry name" value="NTE"/>
</dbReference>
<protein>
    <recommendedName>
        <fullName evidence="5">PNPLA domain-containing protein</fullName>
    </recommendedName>
</protein>
<evidence type="ECO:0000313" key="7">
    <source>
        <dbReference type="Proteomes" id="UP000494119"/>
    </source>
</evidence>
<dbReference type="PANTHER" id="PTHR14226:SF78">
    <property type="entry name" value="SLR0060 PROTEIN"/>
    <property type="match status" value="1"/>
</dbReference>
<dbReference type="SUPFAM" id="SSF52151">
    <property type="entry name" value="FabD/lysophospholipase-like"/>
    <property type="match status" value="1"/>
</dbReference>
<dbReference type="PROSITE" id="PS51635">
    <property type="entry name" value="PNPLA"/>
    <property type="match status" value="1"/>
</dbReference>
<comment type="caution">
    <text evidence="4">Lacks conserved residue(s) required for the propagation of feature annotation.</text>
</comment>
<dbReference type="InterPro" id="IPR002641">
    <property type="entry name" value="PNPLA_dom"/>
</dbReference>
<dbReference type="InterPro" id="IPR016035">
    <property type="entry name" value="Acyl_Trfase/lysoPLipase"/>
</dbReference>
<dbReference type="Pfam" id="PF01734">
    <property type="entry name" value="Patatin"/>
    <property type="match status" value="1"/>
</dbReference>
<keyword evidence="1 4" id="KW-0378">Hydrolase</keyword>
<gene>
    <name evidence="6" type="ORF">LMG28688_01637</name>
</gene>
<dbReference type="AlphaFoldDB" id="A0A6J5FNB2"/>
<keyword evidence="3 4" id="KW-0443">Lipid metabolism</keyword>
<accession>A0A6J5FNB2</accession>
<organism evidence="6 7">
    <name type="scientific">Paraburkholderia caffeinitolerans</name>
    <dbReference type="NCBI Taxonomy" id="1723730"/>
    <lineage>
        <taxon>Bacteria</taxon>
        <taxon>Pseudomonadati</taxon>
        <taxon>Pseudomonadota</taxon>
        <taxon>Betaproteobacteria</taxon>
        <taxon>Burkholderiales</taxon>
        <taxon>Burkholderiaceae</taxon>
        <taxon>Paraburkholderia</taxon>
    </lineage>
</organism>
<feature type="domain" description="PNPLA" evidence="5">
    <location>
        <begin position="6"/>
        <end position="173"/>
    </location>
</feature>
<name>A0A6J5FNB2_9BURK</name>
<feature type="active site" description="Nucleophile" evidence="4">
    <location>
        <position position="39"/>
    </location>
</feature>
<evidence type="ECO:0000256" key="4">
    <source>
        <dbReference type="PROSITE-ProRule" id="PRU01161"/>
    </source>
</evidence>
<feature type="short sequence motif" description="GXSXG" evidence="4">
    <location>
        <begin position="37"/>
        <end position="41"/>
    </location>
</feature>
<evidence type="ECO:0000256" key="2">
    <source>
        <dbReference type="ARBA" id="ARBA00022963"/>
    </source>
</evidence>
<evidence type="ECO:0000256" key="1">
    <source>
        <dbReference type="ARBA" id="ARBA00022801"/>
    </source>
</evidence>
<evidence type="ECO:0000256" key="3">
    <source>
        <dbReference type="ARBA" id="ARBA00023098"/>
    </source>
</evidence>
<dbReference type="EMBL" id="CADIKL010000006">
    <property type="protein sequence ID" value="CAB3783389.1"/>
    <property type="molecule type" value="Genomic_DNA"/>
</dbReference>
<dbReference type="RefSeq" id="WP_175194626.1">
    <property type="nucleotide sequence ID" value="NZ_CADIKL010000006.1"/>
</dbReference>
<dbReference type="Proteomes" id="UP000494119">
    <property type="component" value="Unassembled WGS sequence"/>
</dbReference>
<evidence type="ECO:0000313" key="6">
    <source>
        <dbReference type="EMBL" id="CAB3783389.1"/>
    </source>
</evidence>
<feature type="active site" description="Proton acceptor" evidence="4">
    <location>
        <position position="160"/>
    </location>
</feature>
<dbReference type="GO" id="GO:0016042">
    <property type="term" value="P:lipid catabolic process"/>
    <property type="evidence" value="ECO:0007669"/>
    <property type="project" value="UniProtKB-UniRule"/>
</dbReference>
<proteinExistence type="predicted"/>
<dbReference type="PANTHER" id="PTHR14226">
    <property type="entry name" value="NEUROPATHY TARGET ESTERASE/SWISS CHEESE D.MELANOGASTER"/>
    <property type="match status" value="1"/>
</dbReference>
<sequence>MRPIRVALSGSGFRVPAHVGALQAIADAGFVPVELAGTSGGSIVAALAACGMALSDMKTMALTFDWSGMLSFSPLAALRMRGFCDGSRLLAWLAEHTGGLSFGQLGVDLTVVASDVAAEAPFEFSRMCTPSATIARAVRASTSIPFVFEPLRFGAALLADGGMVNNIPVDRLKIDDVPRLGIQLVSQDLPVRPRSTLSAVQFSMRLIDLMLSACESTHVSAAQAAGARMAFVETGYASTLDRSMPLELRQRLFNDGYAAAQAALAQLVPPASTGS</sequence>
<evidence type="ECO:0000259" key="5">
    <source>
        <dbReference type="PROSITE" id="PS51635"/>
    </source>
</evidence>
<keyword evidence="2 4" id="KW-0442">Lipid degradation</keyword>
<dbReference type="GO" id="GO:0016787">
    <property type="term" value="F:hydrolase activity"/>
    <property type="evidence" value="ECO:0007669"/>
    <property type="project" value="UniProtKB-UniRule"/>
</dbReference>
<dbReference type="Gene3D" id="3.40.1090.10">
    <property type="entry name" value="Cytosolic phospholipase A2 catalytic domain"/>
    <property type="match status" value="2"/>
</dbReference>
<feature type="short sequence motif" description="DGA/G" evidence="4">
    <location>
        <begin position="160"/>
        <end position="162"/>
    </location>
</feature>
<keyword evidence="7" id="KW-1185">Reference proteome</keyword>